<dbReference type="PROSITE" id="PS51192">
    <property type="entry name" value="HELICASE_ATP_BIND_1"/>
    <property type="match status" value="1"/>
</dbReference>
<evidence type="ECO:0000256" key="2">
    <source>
        <dbReference type="ARBA" id="ARBA00022801"/>
    </source>
</evidence>
<dbReference type="InterPro" id="IPR014001">
    <property type="entry name" value="Helicase_ATP-bd"/>
</dbReference>
<evidence type="ECO:0000256" key="1">
    <source>
        <dbReference type="ARBA" id="ARBA00022741"/>
    </source>
</evidence>
<keyword evidence="1" id="KW-0547">Nucleotide-binding</keyword>
<protein>
    <recommendedName>
        <fullName evidence="5">Helicase ATP-binding domain-containing protein</fullName>
    </recommendedName>
</protein>
<dbReference type="AlphaFoldDB" id="A0A8T0DLG5"/>
<dbReference type="Pfam" id="PF00270">
    <property type="entry name" value="DEAD"/>
    <property type="match status" value="1"/>
</dbReference>
<dbReference type="GO" id="GO:0004386">
    <property type="term" value="F:helicase activity"/>
    <property type="evidence" value="ECO:0007669"/>
    <property type="project" value="UniProtKB-KW"/>
</dbReference>
<dbReference type="GO" id="GO:0005524">
    <property type="term" value="F:ATP binding"/>
    <property type="evidence" value="ECO:0007669"/>
    <property type="project" value="UniProtKB-KW"/>
</dbReference>
<evidence type="ECO:0000256" key="3">
    <source>
        <dbReference type="ARBA" id="ARBA00022806"/>
    </source>
</evidence>
<dbReference type="InterPro" id="IPR027417">
    <property type="entry name" value="P-loop_NTPase"/>
</dbReference>
<dbReference type="SUPFAM" id="SSF52540">
    <property type="entry name" value="P-loop containing nucleoside triphosphate hydrolases"/>
    <property type="match status" value="1"/>
</dbReference>
<evidence type="ECO:0000256" key="4">
    <source>
        <dbReference type="ARBA" id="ARBA00022840"/>
    </source>
</evidence>
<keyword evidence="2" id="KW-0378">Hydrolase</keyword>
<name>A0A8T0DLG5_9TREM</name>
<evidence type="ECO:0000259" key="5">
    <source>
        <dbReference type="PROSITE" id="PS51192"/>
    </source>
</evidence>
<feature type="domain" description="Helicase ATP-binding" evidence="5">
    <location>
        <begin position="1"/>
        <end position="126"/>
    </location>
</feature>
<dbReference type="GO" id="GO:0003676">
    <property type="term" value="F:nucleic acid binding"/>
    <property type="evidence" value="ECO:0007669"/>
    <property type="project" value="InterPro"/>
</dbReference>
<feature type="non-terminal residue" evidence="6">
    <location>
        <position position="1"/>
    </location>
</feature>
<comment type="caution">
    <text evidence="6">The sequence shown here is derived from an EMBL/GenBank/DDBJ whole genome shotgun (WGS) entry which is preliminary data.</text>
</comment>
<dbReference type="Gene3D" id="3.40.50.300">
    <property type="entry name" value="P-loop containing nucleotide triphosphate hydrolases"/>
    <property type="match status" value="2"/>
</dbReference>
<keyword evidence="4" id="KW-0067">ATP-binding</keyword>
<keyword evidence="3" id="KW-0347">Helicase</keyword>
<dbReference type="EMBL" id="JTDF01002567">
    <property type="protein sequence ID" value="KAF8568673.1"/>
    <property type="molecule type" value="Genomic_DNA"/>
</dbReference>
<keyword evidence="7" id="KW-1185">Reference proteome</keyword>
<accession>A0A8T0DLG5</accession>
<gene>
    <name evidence="6" type="ORF">P879_09058</name>
</gene>
<dbReference type="OrthoDB" id="5575at2759"/>
<reference evidence="6 7" key="1">
    <citation type="submission" date="2019-07" db="EMBL/GenBank/DDBJ databases">
        <title>Annotation for the trematode Paragonimus westermani.</title>
        <authorList>
            <person name="Choi Y.-J."/>
        </authorList>
    </citation>
    <scope>NUCLEOTIDE SEQUENCE [LARGE SCALE GENOMIC DNA]</scope>
    <source>
        <strain evidence="6">180907_Pwestermani</strain>
    </source>
</reference>
<dbReference type="InterPro" id="IPR050474">
    <property type="entry name" value="Hel308_SKI2-like"/>
</dbReference>
<dbReference type="PANTHER" id="PTHR47961">
    <property type="entry name" value="DNA POLYMERASE THETA, PUTATIVE (AFU_ORTHOLOGUE AFUA_1G05260)-RELATED"/>
    <property type="match status" value="1"/>
</dbReference>
<dbReference type="PANTHER" id="PTHR47961:SF4">
    <property type="entry name" value="ACTIVATING SIGNAL COINTEGRATOR 1 COMPLEX SUBUNIT 3"/>
    <property type="match status" value="1"/>
</dbReference>
<proteinExistence type="predicted"/>
<dbReference type="Proteomes" id="UP000699462">
    <property type="component" value="Unassembled WGS sequence"/>
</dbReference>
<evidence type="ECO:0000313" key="6">
    <source>
        <dbReference type="EMBL" id="KAF8568673.1"/>
    </source>
</evidence>
<dbReference type="GO" id="GO:0016787">
    <property type="term" value="F:hydrolase activity"/>
    <property type="evidence" value="ECO:0007669"/>
    <property type="project" value="UniProtKB-KW"/>
</dbReference>
<sequence>EPVSSLTNIFSSTFLSDRVVELIGDVTPDIGQLMRTDLIVTTLEKWDSISRSWQQRVYVRHIGLIIIDEIHLMGEESDLVLEVLVLRANYIASQLGQSVRIIGLSMALSNAPDLASWLRIPITMTGMADVATVSGTGLGQTGRRLLYCRPSVRPVPLETHIQGYPGRHYCPRMATMNRPNYLGSFSVVVVFSLS</sequence>
<evidence type="ECO:0000313" key="7">
    <source>
        <dbReference type="Proteomes" id="UP000699462"/>
    </source>
</evidence>
<organism evidence="6 7">
    <name type="scientific">Paragonimus westermani</name>
    <dbReference type="NCBI Taxonomy" id="34504"/>
    <lineage>
        <taxon>Eukaryota</taxon>
        <taxon>Metazoa</taxon>
        <taxon>Spiralia</taxon>
        <taxon>Lophotrochozoa</taxon>
        <taxon>Platyhelminthes</taxon>
        <taxon>Trematoda</taxon>
        <taxon>Digenea</taxon>
        <taxon>Plagiorchiida</taxon>
        <taxon>Troglotremata</taxon>
        <taxon>Troglotrematidae</taxon>
        <taxon>Paragonimus</taxon>
    </lineage>
</organism>
<dbReference type="GO" id="GO:0005634">
    <property type="term" value="C:nucleus"/>
    <property type="evidence" value="ECO:0007669"/>
    <property type="project" value="TreeGrafter"/>
</dbReference>
<dbReference type="InterPro" id="IPR011545">
    <property type="entry name" value="DEAD/DEAH_box_helicase_dom"/>
</dbReference>